<keyword evidence="2" id="KW-1003">Cell membrane</keyword>
<protein>
    <submittedName>
        <fullName evidence="11">Uncharacterized protein</fullName>
    </submittedName>
</protein>
<dbReference type="STRING" id="7168.A0A182NZ44"/>
<keyword evidence="12" id="KW-1185">Reference proteome</keyword>
<feature type="transmembrane region" description="Helical" evidence="10">
    <location>
        <begin position="126"/>
        <end position="145"/>
    </location>
</feature>
<keyword evidence="9" id="KW-0807">Transducer</keyword>
<feature type="transmembrane region" description="Helical" evidence="10">
    <location>
        <begin position="269"/>
        <end position="287"/>
    </location>
</feature>
<name>A0A182NZ44_9DIPT</name>
<feature type="transmembrane region" description="Helical" evidence="10">
    <location>
        <begin position="64"/>
        <end position="82"/>
    </location>
</feature>
<evidence type="ECO:0000256" key="10">
    <source>
        <dbReference type="SAM" id="Phobius"/>
    </source>
</evidence>
<feature type="transmembrane region" description="Helical" evidence="10">
    <location>
        <begin position="299"/>
        <end position="318"/>
    </location>
</feature>
<dbReference type="GO" id="GO:0005549">
    <property type="term" value="F:odorant binding"/>
    <property type="evidence" value="ECO:0007669"/>
    <property type="project" value="InterPro"/>
</dbReference>
<reference evidence="12" key="1">
    <citation type="submission" date="2013-03" db="EMBL/GenBank/DDBJ databases">
        <title>The Genome Sequence of Anopheles dirus WRAIR2.</title>
        <authorList>
            <consortium name="The Broad Institute Genomics Platform"/>
            <person name="Neafsey D.E."/>
            <person name="Walton C."/>
            <person name="Walker B."/>
            <person name="Young S.K."/>
            <person name="Zeng Q."/>
            <person name="Gargeya S."/>
            <person name="Fitzgerald M."/>
            <person name="Haas B."/>
            <person name="Abouelleil A."/>
            <person name="Allen A.W."/>
            <person name="Alvarado L."/>
            <person name="Arachchi H.M."/>
            <person name="Berlin A.M."/>
            <person name="Chapman S.B."/>
            <person name="Gainer-Dewar J."/>
            <person name="Goldberg J."/>
            <person name="Griggs A."/>
            <person name="Gujja S."/>
            <person name="Hansen M."/>
            <person name="Howarth C."/>
            <person name="Imamovic A."/>
            <person name="Ireland A."/>
            <person name="Larimer J."/>
            <person name="McCowan C."/>
            <person name="Murphy C."/>
            <person name="Pearson M."/>
            <person name="Poon T.W."/>
            <person name="Priest M."/>
            <person name="Roberts A."/>
            <person name="Saif S."/>
            <person name="Shea T."/>
            <person name="Sisk P."/>
            <person name="Sykes S."/>
            <person name="Wortman J."/>
            <person name="Nusbaum C."/>
            <person name="Birren B."/>
        </authorList>
    </citation>
    <scope>NUCLEOTIDE SEQUENCE [LARGE SCALE GENOMIC DNA]</scope>
    <source>
        <strain evidence="12">WRAIR2</strain>
    </source>
</reference>
<keyword evidence="4 10" id="KW-0812">Transmembrane</keyword>
<evidence type="ECO:0000313" key="12">
    <source>
        <dbReference type="Proteomes" id="UP000075884"/>
    </source>
</evidence>
<evidence type="ECO:0000256" key="9">
    <source>
        <dbReference type="ARBA" id="ARBA00023224"/>
    </source>
</evidence>
<keyword evidence="3" id="KW-0716">Sensory transduction</keyword>
<evidence type="ECO:0000256" key="5">
    <source>
        <dbReference type="ARBA" id="ARBA00022725"/>
    </source>
</evidence>
<keyword evidence="8" id="KW-0675">Receptor</keyword>
<evidence type="ECO:0000256" key="7">
    <source>
        <dbReference type="ARBA" id="ARBA00023136"/>
    </source>
</evidence>
<sequence>MGFQPYDDTAVMPLVLRLLQVIGVWDESRDRYKYLVVFACYAFGIVIPKVFFGYPSLEASIRGYAELILETNVFAGMLLLYLRYDHLKLLVHELRSIIRIVFRTEQPPSIGDNFVQVNQHIHKNTVFYCLYMCCVCTVYCIAPLWSNYSSYNKALARDNASTFEFSLYLEQGFYWVDPRASLLGYIVFTAFMFPMMYLCAYTGTVKVVTVFNTIKYCQTVLAIVVAKLTYLKTLPETRQRTDGMSQVLELHQRALRCAELLELTLQPLLLLQFLLCILSWCTMMLHFSESGINVRFINMFLLFLFVSIETFGYCYLGTRLSDESINVGQALYDANWNEFDCGMQKKISLMIMRTQCRVGLTAAKFCFVDMEQFGAMLNMSYSLFVVLKDVF</sequence>
<evidence type="ECO:0000256" key="8">
    <source>
        <dbReference type="ARBA" id="ARBA00023170"/>
    </source>
</evidence>
<dbReference type="GO" id="GO:0007165">
    <property type="term" value="P:signal transduction"/>
    <property type="evidence" value="ECO:0007669"/>
    <property type="project" value="UniProtKB-KW"/>
</dbReference>
<dbReference type="PANTHER" id="PTHR21137">
    <property type="entry name" value="ODORANT RECEPTOR"/>
    <property type="match status" value="1"/>
</dbReference>
<evidence type="ECO:0000256" key="4">
    <source>
        <dbReference type="ARBA" id="ARBA00022692"/>
    </source>
</evidence>
<evidence type="ECO:0000256" key="2">
    <source>
        <dbReference type="ARBA" id="ARBA00022475"/>
    </source>
</evidence>
<comment type="subcellular location">
    <subcellularLocation>
        <location evidence="1">Cell membrane</location>
        <topology evidence="1">Multi-pass membrane protein</topology>
    </subcellularLocation>
</comment>
<keyword evidence="6 10" id="KW-1133">Transmembrane helix</keyword>
<accession>A0A182NZ44</accession>
<dbReference type="VEuPathDB" id="VectorBase:ADIR015544"/>
<evidence type="ECO:0000256" key="6">
    <source>
        <dbReference type="ARBA" id="ARBA00022989"/>
    </source>
</evidence>
<dbReference type="PANTHER" id="PTHR21137:SF35">
    <property type="entry name" value="ODORANT RECEPTOR 19A-RELATED"/>
    <property type="match status" value="1"/>
</dbReference>
<evidence type="ECO:0000256" key="1">
    <source>
        <dbReference type="ARBA" id="ARBA00004651"/>
    </source>
</evidence>
<dbReference type="Proteomes" id="UP000075884">
    <property type="component" value="Unassembled WGS sequence"/>
</dbReference>
<proteinExistence type="predicted"/>
<dbReference type="GO" id="GO:0004984">
    <property type="term" value="F:olfactory receptor activity"/>
    <property type="evidence" value="ECO:0007669"/>
    <property type="project" value="InterPro"/>
</dbReference>
<evidence type="ECO:0000313" key="11">
    <source>
        <dbReference type="EnsemblMetazoa" id="ADIR015544-PA"/>
    </source>
</evidence>
<dbReference type="AlphaFoldDB" id="A0A182NZ44"/>
<dbReference type="EnsemblMetazoa" id="ADIR015544-RA">
    <property type="protein sequence ID" value="ADIR015544-PA"/>
    <property type="gene ID" value="ADIR015544"/>
</dbReference>
<keyword evidence="7 10" id="KW-0472">Membrane</keyword>
<feature type="transmembrane region" description="Helical" evidence="10">
    <location>
        <begin position="34"/>
        <end position="52"/>
    </location>
</feature>
<evidence type="ECO:0000256" key="3">
    <source>
        <dbReference type="ARBA" id="ARBA00022606"/>
    </source>
</evidence>
<organism evidence="11 12">
    <name type="scientific">Anopheles dirus</name>
    <dbReference type="NCBI Taxonomy" id="7168"/>
    <lineage>
        <taxon>Eukaryota</taxon>
        <taxon>Metazoa</taxon>
        <taxon>Ecdysozoa</taxon>
        <taxon>Arthropoda</taxon>
        <taxon>Hexapoda</taxon>
        <taxon>Insecta</taxon>
        <taxon>Pterygota</taxon>
        <taxon>Neoptera</taxon>
        <taxon>Endopterygota</taxon>
        <taxon>Diptera</taxon>
        <taxon>Nematocera</taxon>
        <taxon>Culicoidea</taxon>
        <taxon>Culicidae</taxon>
        <taxon>Anophelinae</taxon>
        <taxon>Anopheles</taxon>
    </lineage>
</organism>
<keyword evidence="5" id="KW-0552">Olfaction</keyword>
<reference evidence="11" key="2">
    <citation type="submission" date="2020-05" db="UniProtKB">
        <authorList>
            <consortium name="EnsemblMetazoa"/>
        </authorList>
    </citation>
    <scope>IDENTIFICATION</scope>
    <source>
        <strain evidence="11">WRAIR2</strain>
    </source>
</reference>
<dbReference type="GO" id="GO:0005886">
    <property type="term" value="C:plasma membrane"/>
    <property type="evidence" value="ECO:0007669"/>
    <property type="project" value="UniProtKB-SubCell"/>
</dbReference>
<dbReference type="InterPro" id="IPR004117">
    <property type="entry name" value="7tm6_olfct_rcpt"/>
</dbReference>
<feature type="transmembrane region" description="Helical" evidence="10">
    <location>
        <begin position="182"/>
        <end position="201"/>
    </location>
</feature>
<dbReference type="Pfam" id="PF02949">
    <property type="entry name" value="7tm_6"/>
    <property type="match status" value="1"/>
</dbReference>